<accession>A0A6A9QP96</accession>
<evidence type="ECO:0000256" key="2">
    <source>
        <dbReference type="PROSITE-ProRule" id="PRU00703"/>
    </source>
</evidence>
<keyword evidence="1 2" id="KW-0129">CBS domain</keyword>
<evidence type="ECO:0000259" key="3">
    <source>
        <dbReference type="PROSITE" id="PS51371"/>
    </source>
</evidence>
<name>A0A6A9QP96_SULME</name>
<protein>
    <submittedName>
        <fullName evidence="4">CBS domain-containing protein</fullName>
    </submittedName>
</protein>
<dbReference type="AlphaFoldDB" id="A0A6A9QP96"/>
<dbReference type="CDD" id="cd09836">
    <property type="entry name" value="CBS_pair_arch"/>
    <property type="match status" value="1"/>
</dbReference>
<gene>
    <name evidence="4" type="ORF">GC250_06080</name>
</gene>
<keyword evidence="5" id="KW-1185">Reference proteome</keyword>
<dbReference type="SMART" id="SM00116">
    <property type="entry name" value="CBS"/>
    <property type="match status" value="2"/>
</dbReference>
<dbReference type="OrthoDB" id="43333at2157"/>
<dbReference type="InterPro" id="IPR000644">
    <property type="entry name" value="CBS_dom"/>
</dbReference>
<sequence>MMQEKIKKLIAKPVVTVTRKMTVLDTVKLMASQGIGSALVVDDDGKPVGIFTERDLLMSVARGDSLNTAVEKICTMGNLITVGEDDPIGKAAELMHEHNIRHLIVTNKEGKPVGVISIRDIINEKHLLSAISSKPDDEWVGGD</sequence>
<organism evidence="4 5">
    <name type="scientific">Sulfuracidifex metallicus DSM 6482 = JCM 9184</name>
    <dbReference type="NCBI Taxonomy" id="523847"/>
    <lineage>
        <taxon>Archaea</taxon>
        <taxon>Thermoproteota</taxon>
        <taxon>Thermoprotei</taxon>
        <taxon>Sulfolobales</taxon>
        <taxon>Sulfolobaceae</taxon>
        <taxon>Sulfuracidifex</taxon>
    </lineage>
</organism>
<dbReference type="PANTHER" id="PTHR43080:SF2">
    <property type="entry name" value="CBS DOMAIN-CONTAINING PROTEIN"/>
    <property type="match status" value="1"/>
</dbReference>
<feature type="domain" description="CBS" evidence="3">
    <location>
        <begin position="10"/>
        <end position="66"/>
    </location>
</feature>
<dbReference type="PROSITE" id="PS51371">
    <property type="entry name" value="CBS"/>
    <property type="match status" value="2"/>
</dbReference>
<dbReference type="EMBL" id="WGGD01000005">
    <property type="protein sequence ID" value="MUN29011.1"/>
    <property type="molecule type" value="Genomic_DNA"/>
</dbReference>
<evidence type="ECO:0000313" key="4">
    <source>
        <dbReference type="EMBL" id="MUN29011.1"/>
    </source>
</evidence>
<dbReference type="Gene3D" id="3.10.580.10">
    <property type="entry name" value="CBS-domain"/>
    <property type="match status" value="1"/>
</dbReference>
<dbReference type="Pfam" id="PF00571">
    <property type="entry name" value="CBS"/>
    <property type="match status" value="2"/>
</dbReference>
<dbReference type="InterPro" id="IPR046342">
    <property type="entry name" value="CBS_dom_sf"/>
</dbReference>
<dbReference type="SUPFAM" id="SSF54631">
    <property type="entry name" value="CBS-domain pair"/>
    <property type="match status" value="1"/>
</dbReference>
<comment type="caution">
    <text evidence="4">The sequence shown here is derived from an EMBL/GenBank/DDBJ whole genome shotgun (WGS) entry which is preliminary data.</text>
</comment>
<reference evidence="4 5" key="1">
    <citation type="submission" date="2019-10" db="EMBL/GenBank/DDBJ databases">
        <title>Sequencing and Assembly of Multiple Reported Metal-Biooxidizing Members of the Extremely Thermoacidophilic Archaeal Family Sulfolobaceae.</title>
        <authorList>
            <person name="Counts J.A."/>
            <person name="Kelly R.M."/>
        </authorList>
    </citation>
    <scope>NUCLEOTIDE SEQUENCE [LARGE SCALE GENOMIC DNA]</scope>
    <source>
        <strain evidence="4 5">DSM 6482</strain>
    </source>
</reference>
<dbReference type="RefSeq" id="WP_054838903.1">
    <property type="nucleotide sequence ID" value="NZ_BBBY01000024.1"/>
</dbReference>
<evidence type="ECO:0000256" key="1">
    <source>
        <dbReference type="ARBA" id="ARBA00023122"/>
    </source>
</evidence>
<proteinExistence type="predicted"/>
<dbReference type="InterPro" id="IPR051257">
    <property type="entry name" value="Diverse_CBS-Domain"/>
</dbReference>
<feature type="domain" description="CBS" evidence="3">
    <location>
        <begin position="74"/>
        <end position="138"/>
    </location>
</feature>
<dbReference type="Proteomes" id="UP000470772">
    <property type="component" value="Unassembled WGS sequence"/>
</dbReference>
<dbReference type="PANTHER" id="PTHR43080">
    <property type="entry name" value="CBS DOMAIN-CONTAINING PROTEIN CBSX3, MITOCHONDRIAL"/>
    <property type="match status" value="1"/>
</dbReference>
<evidence type="ECO:0000313" key="5">
    <source>
        <dbReference type="Proteomes" id="UP000470772"/>
    </source>
</evidence>